<evidence type="ECO:0000313" key="3">
    <source>
        <dbReference type="Proteomes" id="UP000658258"/>
    </source>
</evidence>
<name>A0ABQ3I9R4_9BACT</name>
<proteinExistence type="predicted"/>
<dbReference type="EMBL" id="BNAG01000003">
    <property type="protein sequence ID" value="GHE67681.1"/>
    <property type="molecule type" value="Genomic_DNA"/>
</dbReference>
<feature type="transmembrane region" description="Helical" evidence="1">
    <location>
        <begin position="101"/>
        <end position="119"/>
    </location>
</feature>
<dbReference type="Proteomes" id="UP000658258">
    <property type="component" value="Unassembled WGS sequence"/>
</dbReference>
<sequence length="196" mass="22200">MLHSNTLYLSKLWVLFVHPQVNFIAFLGVAYLLYKKHQLLVILGTLGLSVWAYTEMSQQALLIDALNQFWRPGYLEATSSVDKEMYRSLIIGSSALSDSKYFLVIYSFGLGSLLFGFAFNSESGLGKLISASLIFIGILSLGSFARFYLGLTQINEVVDWLYQQVYSYLQPAIRVVIGLWLLMKLKKENSTRIEVT</sequence>
<evidence type="ECO:0000256" key="1">
    <source>
        <dbReference type="SAM" id="Phobius"/>
    </source>
</evidence>
<keyword evidence="1" id="KW-0812">Transmembrane</keyword>
<feature type="transmembrane region" description="Helical" evidence="1">
    <location>
        <begin position="131"/>
        <end position="149"/>
    </location>
</feature>
<comment type="caution">
    <text evidence="2">The sequence shown here is derived from an EMBL/GenBank/DDBJ whole genome shotgun (WGS) entry which is preliminary data.</text>
</comment>
<keyword evidence="3" id="KW-1185">Reference proteome</keyword>
<keyword evidence="1" id="KW-1133">Transmembrane helix</keyword>
<reference evidence="3" key="1">
    <citation type="journal article" date="2019" name="Int. J. Syst. Evol. Microbiol.">
        <title>The Global Catalogue of Microorganisms (GCM) 10K type strain sequencing project: providing services to taxonomists for standard genome sequencing and annotation.</title>
        <authorList>
            <consortium name="The Broad Institute Genomics Platform"/>
            <consortium name="The Broad Institute Genome Sequencing Center for Infectious Disease"/>
            <person name="Wu L."/>
            <person name="Ma J."/>
        </authorList>
    </citation>
    <scope>NUCLEOTIDE SEQUENCE [LARGE SCALE GENOMIC DNA]</scope>
    <source>
        <strain evidence="3">CGMCC 1.15111</strain>
    </source>
</reference>
<accession>A0ABQ3I9R4</accession>
<feature type="transmembrane region" description="Helical" evidence="1">
    <location>
        <begin position="12"/>
        <end position="34"/>
    </location>
</feature>
<keyword evidence="1" id="KW-0472">Membrane</keyword>
<evidence type="ECO:0000313" key="2">
    <source>
        <dbReference type="EMBL" id="GHE67681.1"/>
    </source>
</evidence>
<organism evidence="2 3">
    <name type="scientific">Roseivirga thermotolerans</name>
    <dbReference type="NCBI Taxonomy" id="1758176"/>
    <lineage>
        <taxon>Bacteria</taxon>
        <taxon>Pseudomonadati</taxon>
        <taxon>Bacteroidota</taxon>
        <taxon>Cytophagia</taxon>
        <taxon>Cytophagales</taxon>
        <taxon>Roseivirgaceae</taxon>
        <taxon>Roseivirga</taxon>
    </lineage>
</organism>
<gene>
    <name evidence="2" type="ORF">GCM10011340_24060</name>
</gene>
<feature type="transmembrane region" description="Helical" evidence="1">
    <location>
        <begin position="161"/>
        <end position="182"/>
    </location>
</feature>
<protein>
    <submittedName>
        <fullName evidence="2">Uncharacterized protein</fullName>
    </submittedName>
</protein>